<reference evidence="2" key="1">
    <citation type="submission" date="2015-01" db="EMBL/GenBank/DDBJ databases">
        <authorList>
            <person name="MANFREDI Pablo"/>
        </authorList>
    </citation>
    <scope>NUCLEOTIDE SEQUENCE [LARGE SCALE GENOMIC DNA]</scope>
    <source>
        <strain evidence="2">Ccyn2B</strain>
    </source>
</reference>
<gene>
    <name evidence="1" type="ORF">CCYN2B_10048</name>
</gene>
<proteinExistence type="predicted"/>
<sequence>MKAIRKTDVSPIRYHTKWLASNEINFPKTAVNPHRKTMKCKRNCADIYSILNWRAKINKKYKTQKTNLGKSISNQYTYFNDKRRVSLCNNTKEI</sequence>
<name>A0A0B7H435_9FLAO</name>
<keyword evidence="2" id="KW-1185">Reference proteome</keyword>
<organism evidence="1 2">
    <name type="scientific">Capnocytophaga cynodegmi</name>
    <dbReference type="NCBI Taxonomy" id="28189"/>
    <lineage>
        <taxon>Bacteria</taxon>
        <taxon>Pseudomonadati</taxon>
        <taxon>Bacteroidota</taxon>
        <taxon>Flavobacteriia</taxon>
        <taxon>Flavobacteriales</taxon>
        <taxon>Flavobacteriaceae</taxon>
        <taxon>Capnocytophaga</taxon>
    </lineage>
</organism>
<evidence type="ECO:0000313" key="1">
    <source>
        <dbReference type="EMBL" id="CEN32393.1"/>
    </source>
</evidence>
<accession>A0A0B7H435</accession>
<protein>
    <submittedName>
        <fullName evidence="1">Uncharacterized protein</fullName>
    </submittedName>
</protein>
<dbReference type="Proteomes" id="UP000038055">
    <property type="component" value="Unassembled WGS sequence"/>
</dbReference>
<dbReference type="EMBL" id="CDOD01000001">
    <property type="protein sequence ID" value="CEN32393.1"/>
    <property type="molecule type" value="Genomic_DNA"/>
</dbReference>
<dbReference type="AlphaFoldDB" id="A0A0B7H435"/>
<evidence type="ECO:0000313" key="2">
    <source>
        <dbReference type="Proteomes" id="UP000038055"/>
    </source>
</evidence>